<sequence length="98" mass="11120">MGLPLELEMECLQKPSRISVEHFPEQINSCTLVLLLVFCFFFLAIDFGCSSSQHWLAHKSLSSLMAHRARARARVGAASDSSKLHTLLIQVFRFRRGE</sequence>
<comment type="caution">
    <text evidence="1">The sequence shown here is derived from an EMBL/GenBank/DDBJ whole genome shotgun (WGS) entry which is preliminary data.</text>
</comment>
<evidence type="ECO:0000313" key="1">
    <source>
        <dbReference type="EMBL" id="KAL3533105.1"/>
    </source>
</evidence>
<dbReference type="EMBL" id="JBJUIK010000003">
    <property type="protein sequence ID" value="KAL3533105.1"/>
    <property type="molecule type" value="Genomic_DNA"/>
</dbReference>
<dbReference type="AlphaFoldDB" id="A0ABD3APJ1"/>
<accession>A0ABD3APJ1</accession>
<evidence type="ECO:0000313" key="2">
    <source>
        <dbReference type="Proteomes" id="UP001630127"/>
    </source>
</evidence>
<organism evidence="1 2">
    <name type="scientific">Cinchona calisaya</name>
    <dbReference type="NCBI Taxonomy" id="153742"/>
    <lineage>
        <taxon>Eukaryota</taxon>
        <taxon>Viridiplantae</taxon>
        <taxon>Streptophyta</taxon>
        <taxon>Embryophyta</taxon>
        <taxon>Tracheophyta</taxon>
        <taxon>Spermatophyta</taxon>
        <taxon>Magnoliopsida</taxon>
        <taxon>eudicotyledons</taxon>
        <taxon>Gunneridae</taxon>
        <taxon>Pentapetalae</taxon>
        <taxon>asterids</taxon>
        <taxon>lamiids</taxon>
        <taxon>Gentianales</taxon>
        <taxon>Rubiaceae</taxon>
        <taxon>Cinchonoideae</taxon>
        <taxon>Cinchoneae</taxon>
        <taxon>Cinchona</taxon>
    </lineage>
</organism>
<proteinExistence type="predicted"/>
<keyword evidence="2" id="KW-1185">Reference proteome</keyword>
<reference evidence="1 2" key="1">
    <citation type="submission" date="2024-11" db="EMBL/GenBank/DDBJ databases">
        <title>A near-complete genome assembly of Cinchona calisaya.</title>
        <authorList>
            <person name="Lian D.C."/>
            <person name="Zhao X.W."/>
            <person name="Wei L."/>
        </authorList>
    </citation>
    <scope>NUCLEOTIDE SEQUENCE [LARGE SCALE GENOMIC DNA]</scope>
    <source>
        <tissue evidence="1">Nenye</tissue>
    </source>
</reference>
<gene>
    <name evidence="1" type="ORF">ACH5RR_006626</name>
</gene>
<dbReference type="Proteomes" id="UP001630127">
    <property type="component" value="Unassembled WGS sequence"/>
</dbReference>
<protein>
    <submittedName>
        <fullName evidence="1">Uncharacterized protein</fullName>
    </submittedName>
</protein>
<name>A0ABD3APJ1_9GENT</name>